<feature type="domain" description="ABC transmembrane type-1" evidence="8">
    <location>
        <begin position="97"/>
        <end position="278"/>
    </location>
</feature>
<comment type="subcellular location">
    <subcellularLocation>
        <location evidence="1 7">Cell membrane</location>
        <topology evidence="1 7">Multi-pass membrane protein</topology>
    </subcellularLocation>
</comment>
<protein>
    <submittedName>
        <fullName evidence="9">ABC transporter permease</fullName>
    </submittedName>
</protein>
<sequence>MKKAENSENVEKAYILKNTSGVKGFFCTIWNNKMSRIGFIILLVFLGISIFGPIFLHTPKADYLQRLKPPSWEHPLGTDYSGKDTLVQLILGSRDVLLVAFWAGIISICIACTVGIIAGLFGGKVDAILMMIANVVVTIPSFPVTMILSMIIRINNEFMFGLLLSLWSWAGLAKAIRTQVLTIKHKEFIEASRILGLRNIDIILNDIIPNIISYIAVNFIVIMKDAIMASVGLMYLGLVPFQGNHWGMMIQLSLTATGALMGSGTIVYFLAPVLGIVFFQLGCFLFASGLDEALNPRLRA</sequence>
<evidence type="ECO:0000256" key="5">
    <source>
        <dbReference type="ARBA" id="ARBA00022989"/>
    </source>
</evidence>
<dbReference type="GO" id="GO:0005886">
    <property type="term" value="C:plasma membrane"/>
    <property type="evidence" value="ECO:0007669"/>
    <property type="project" value="UniProtKB-SubCell"/>
</dbReference>
<evidence type="ECO:0000256" key="6">
    <source>
        <dbReference type="ARBA" id="ARBA00023136"/>
    </source>
</evidence>
<feature type="transmembrane region" description="Helical" evidence="7">
    <location>
        <begin position="37"/>
        <end position="56"/>
    </location>
</feature>
<dbReference type="InterPro" id="IPR000515">
    <property type="entry name" value="MetI-like"/>
</dbReference>
<dbReference type="PROSITE" id="PS50928">
    <property type="entry name" value="ABC_TM1"/>
    <property type="match status" value="1"/>
</dbReference>
<dbReference type="InterPro" id="IPR035906">
    <property type="entry name" value="MetI-like_sf"/>
</dbReference>
<organism evidence="9 10">
    <name type="scientific">Lachnoclostridium phytofermentans</name>
    <dbReference type="NCBI Taxonomy" id="66219"/>
    <lineage>
        <taxon>Bacteria</taxon>
        <taxon>Bacillati</taxon>
        <taxon>Bacillota</taxon>
        <taxon>Clostridia</taxon>
        <taxon>Lachnospirales</taxon>
        <taxon>Lachnospiraceae</taxon>
    </lineage>
</organism>
<keyword evidence="4 7" id="KW-0812">Transmembrane</keyword>
<keyword evidence="3" id="KW-1003">Cell membrane</keyword>
<evidence type="ECO:0000256" key="3">
    <source>
        <dbReference type="ARBA" id="ARBA00022475"/>
    </source>
</evidence>
<evidence type="ECO:0000256" key="2">
    <source>
        <dbReference type="ARBA" id="ARBA00022448"/>
    </source>
</evidence>
<keyword evidence="5 7" id="KW-1133">Transmembrane helix</keyword>
<dbReference type="EMBL" id="DPVV01000296">
    <property type="protein sequence ID" value="HCL02553.1"/>
    <property type="molecule type" value="Genomic_DNA"/>
</dbReference>
<dbReference type="SUPFAM" id="SSF161098">
    <property type="entry name" value="MetI-like"/>
    <property type="match status" value="1"/>
</dbReference>
<reference evidence="9 10" key="1">
    <citation type="journal article" date="2018" name="Nat. Biotechnol.">
        <title>A standardized bacterial taxonomy based on genome phylogeny substantially revises the tree of life.</title>
        <authorList>
            <person name="Parks D.H."/>
            <person name="Chuvochina M."/>
            <person name="Waite D.W."/>
            <person name="Rinke C."/>
            <person name="Skarshewski A."/>
            <person name="Chaumeil P.A."/>
            <person name="Hugenholtz P."/>
        </authorList>
    </citation>
    <scope>NUCLEOTIDE SEQUENCE [LARGE SCALE GENOMIC DNA]</scope>
    <source>
        <strain evidence="9">UBA11728</strain>
    </source>
</reference>
<dbReference type="InterPro" id="IPR050366">
    <property type="entry name" value="BP-dependent_transpt_permease"/>
</dbReference>
<dbReference type="InterPro" id="IPR025966">
    <property type="entry name" value="OppC_N"/>
</dbReference>
<evidence type="ECO:0000259" key="8">
    <source>
        <dbReference type="PROSITE" id="PS50928"/>
    </source>
</evidence>
<accession>A0A3D2X7E7</accession>
<dbReference type="Gene3D" id="1.10.3720.10">
    <property type="entry name" value="MetI-like"/>
    <property type="match status" value="1"/>
</dbReference>
<evidence type="ECO:0000256" key="1">
    <source>
        <dbReference type="ARBA" id="ARBA00004651"/>
    </source>
</evidence>
<dbReference type="PANTHER" id="PTHR43386:SF1">
    <property type="entry name" value="D,D-DIPEPTIDE TRANSPORT SYSTEM PERMEASE PROTEIN DDPC-RELATED"/>
    <property type="match status" value="1"/>
</dbReference>
<feature type="transmembrane region" description="Helical" evidence="7">
    <location>
        <begin position="266"/>
        <end position="290"/>
    </location>
</feature>
<dbReference type="Pfam" id="PF00528">
    <property type="entry name" value="BPD_transp_1"/>
    <property type="match status" value="1"/>
</dbReference>
<evidence type="ECO:0000313" key="10">
    <source>
        <dbReference type="Proteomes" id="UP000262969"/>
    </source>
</evidence>
<comment type="caution">
    <text evidence="9">The sequence shown here is derived from an EMBL/GenBank/DDBJ whole genome shotgun (WGS) entry which is preliminary data.</text>
</comment>
<dbReference type="CDD" id="cd06261">
    <property type="entry name" value="TM_PBP2"/>
    <property type="match status" value="1"/>
</dbReference>
<comment type="similarity">
    <text evidence="7">Belongs to the binding-protein-dependent transport system permease family.</text>
</comment>
<evidence type="ECO:0000256" key="7">
    <source>
        <dbReference type="RuleBase" id="RU363032"/>
    </source>
</evidence>
<feature type="transmembrane region" description="Helical" evidence="7">
    <location>
        <begin position="96"/>
        <end position="121"/>
    </location>
</feature>
<gene>
    <name evidence="9" type="ORF">DHW61_09080</name>
</gene>
<evidence type="ECO:0000313" key="9">
    <source>
        <dbReference type="EMBL" id="HCL02553.1"/>
    </source>
</evidence>
<dbReference type="Proteomes" id="UP000262969">
    <property type="component" value="Unassembled WGS sequence"/>
</dbReference>
<feature type="transmembrane region" description="Helical" evidence="7">
    <location>
        <begin position="128"/>
        <end position="152"/>
    </location>
</feature>
<dbReference type="AlphaFoldDB" id="A0A3D2X7E7"/>
<proteinExistence type="inferred from homology"/>
<keyword evidence="6 7" id="KW-0472">Membrane</keyword>
<dbReference type="GO" id="GO:0055085">
    <property type="term" value="P:transmembrane transport"/>
    <property type="evidence" value="ECO:0007669"/>
    <property type="project" value="InterPro"/>
</dbReference>
<dbReference type="PANTHER" id="PTHR43386">
    <property type="entry name" value="OLIGOPEPTIDE TRANSPORT SYSTEM PERMEASE PROTEIN APPC"/>
    <property type="match status" value="1"/>
</dbReference>
<name>A0A3D2X7E7_9FIRM</name>
<evidence type="ECO:0000256" key="4">
    <source>
        <dbReference type="ARBA" id="ARBA00022692"/>
    </source>
</evidence>
<keyword evidence="2 7" id="KW-0813">Transport</keyword>
<dbReference type="Pfam" id="PF12911">
    <property type="entry name" value="OppC_N"/>
    <property type="match status" value="1"/>
</dbReference>